<evidence type="ECO:0000313" key="2">
    <source>
        <dbReference type="Proteomes" id="UP001172386"/>
    </source>
</evidence>
<name>A0ACC3A3G0_9EURO</name>
<accession>A0ACC3A3G0</accession>
<comment type="caution">
    <text evidence="1">The sequence shown here is derived from an EMBL/GenBank/DDBJ whole genome shotgun (WGS) entry which is preliminary data.</text>
</comment>
<keyword evidence="2" id="KW-1185">Reference proteome</keyword>
<dbReference type="EMBL" id="JAPDRQ010000113">
    <property type="protein sequence ID" value="KAJ9654730.1"/>
    <property type="molecule type" value="Genomic_DNA"/>
</dbReference>
<gene>
    <name evidence="1" type="ORF">H2198_006248</name>
</gene>
<organism evidence="1 2">
    <name type="scientific">Neophaeococcomyces mojaviensis</name>
    <dbReference type="NCBI Taxonomy" id="3383035"/>
    <lineage>
        <taxon>Eukaryota</taxon>
        <taxon>Fungi</taxon>
        <taxon>Dikarya</taxon>
        <taxon>Ascomycota</taxon>
        <taxon>Pezizomycotina</taxon>
        <taxon>Eurotiomycetes</taxon>
        <taxon>Chaetothyriomycetidae</taxon>
        <taxon>Chaetothyriales</taxon>
        <taxon>Chaetothyriales incertae sedis</taxon>
        <taxon>Neophaeococcomyces</taxon>
    </lineage>
</organism>
<reference evidence="1" key="1">
    <citation type="submission" date="2022-10" db="EMBL/GenBank/DDBJ databases">
        <title>Culturing micro-colonial fungi from biological soil crusts in the Mojave desert and describing Neophaeococcomyces mojavensis, and introducing the new genera and species Taxawa tesnikishii.</title>
        <authorList>
            <person name="Kurbessoian T."/>
            <person name="Stajich J.E."/>
        </authorList>
    </citation>
    <scope>NUCLEOTIDE SEQUENCE</scope>
    <source>
        <strain evidence="1">JES_112</strain>
    </source>
</reference>
<protein>
    <submittedName>
        <fullName evidence="1">Uncharacterized protein</fullName>
    </submittedName>
</protein>
<dbReference type="Proteomes" id="UP001172386">
    <property type="component" value="Unassembled WGS sequence"/>
</dbReference>
<proteinExistence type="predicted"/>
<evidence type="ECO:0000313" key="1">
    <source>
        <dbReference type="EMBL" id="KAJ9654730.1"/>
    </source>
</evidence>
<sequence>MHRCDHKAWVEVRSDGANRGIVYDDRLSHLLRNLKNPQRQYPSVALFLGGAKKDKALRSLFTQDFPSRRPKSNVNIYLDRRTKTSPHPLYFAEFDPHDHKHYVSRTTHPNCHRQDTTSISWTDHQDATMMDSVAARLLLPFVDLICLFASDLGDSSAVSALLKTWAQLGRHAHSLPSDGVHVIVISDEADLSAGITALQQEVDFVDTFKSIKVHQSSTRDKTALYEQVSNCLDLARNERTRRKVLFSASHQESLFRSAIGHFARTIREPFDVLGATRAISTGLGKDFVAHVKHVFDTAPRSDVPLQDVATVVASTLLLDAVSGEPHFFDPDYIFEKLYSQTLFFALSQVLQDHSQAASVCEDVRDHFRTKYEECFSTGQSALVTHQRTLHNKVGTWSLMRSNSTCLVCLKYRPEHVLQCGHSLCEACIRSYGMDVSSQTGALDSIALENCVICQRGPKFTLRLKPPTAGVRILSIDGGGIRGIIPLETLSLMQTSLGDDCPIQELFDLCMGTSVGGLIVLNVFLRNLTVAQTISAFKGMSRKVFEADSAPRQPLMATLTRIIKTLSKDELYSGAALDEALMEQFGTQKLFGYNPTMQAGTRVGVIATAVGGTSAPTRIFSNYNGIGARSKDSGYRVHRSDEARKEAFVWQAARATSAAPVYFRPALTSFGAFQDGGLLHNNPTNVALWESSILWPSILQPDVVINLGTGDPSITPSPTVDSPKLSFKDASPFRLFWSCWRSLNGLVIWHDVLNRLDAETRKNFFRLSLKYDGPEAAMDDCSSMGMLARAVTAQPTGEAERHQALMALLVSCLFFELDTMPVYIDGRYHCEGSIRCRSSLALQAMLRQHAHGLEFFNGDTSLASFVDLKDLCSGCSQYRKVVRFSTVSMGDDIKLCIKWDGLTQSRYLSGMPRELAWFIEIQGLDDPFGHAASQTLHREPCSRCPSNRTTKQPLDLTLEERPAKKVRLNQASRA</sequence>